<dbReference type="Proteomes" id="UP001596496">
    <property type="component" value="Unassembled WGS sequence"/>
</dbReference>
<dbReference type="RefSeq" id="WP_380829456.1">
    <property type="nucleotide sequence ID" value="NZ_JBHTCG010000019.1"/>
</dbReference>
<name>A0ABW2P850_9ACTN</name>
<organism evidence="4 5">
    <name type="scientific">Sphaerisporangium rhizosphaerae</name>
    <dbReference type="NCBI Taxonomy" id="2269375"/>
    <lineage>
        <taxon>Bacteria</taxon>
        <taxon>Bacillati</taxon>
        <taxon>Actinomycetota</taxon>
        <taxon>Actinomycetes</taxon>
        <taxon>Streptosporangiales</taxon>
        <taxon>Streptosporangiaceae</taxon>
        <taxon>Sphaerisporangium</taxon>
    </lineage>
</organism>
<dbReference type="SUPFAM" id="SSF55729">
    <property type="entry name" value="Acyl-CoA N-acyltransferases (Nat)"/>
    <property type="match status" value="1"/>
</dbReference>
<keyword evidence="2 4" id="KW-0012">Acyltransferase</keyword>
<accession>A0ABW2P850</accession>
<dbReference type="EC" id="2.3.-.-" evidence="4"/>
<evidence type="ECO:0000256" key="2">
    <source>
        <dbReference type="ARBA" id="ARBA00023315"/>
    </source>
</evidence>
<dbReference type="Gene3D" id="3.40.630.30">
    <property type="match status" value="1"/>
</dbReference>
<dbReference type="InterPro" id="IPR016181">
    <property type="entry name" value="Acyl_CoA_acyltransferase"/>
</dbReference>
<dbReference type="GO" id="GO:0016746">
    <property type="term" value="F:acyltransferase activity"/>
    <property type="evidence" value="ECO:0007669"/>
    <property type="project" value="UniProtKB-KW"/>
</dbReference>
<dbReference type="Pfam" id="PF00583">
    <property type="entry name" value="Acetyltransf_1"/>
    <property type="match status" value="1"/>
</dbReference>
<dbReference type="PROSITE" id="PS51186">
    <property type="entry name" value="GNAT"/>
    <property type="match status" value="1"/>
</dbReference>
<reference evidence="5" key="1">
    <citation type="journal article" date="2019" name="Int. J. Syst. Evol. Microbiol.">
        <title>The Global Catalogue of Microorganisms (GCM) 10K type strain sequencing project: providing services to taxonomists for standard genome sequencing and annotation.</title>
        <authorList>
            <consortium name="The Broad Institute Genomics Platform"/>
            <consortium name="The Broad Institute Genome Sequencing Center for Infectious Disease"/>
            <person name="Wu L."/>
            <person name="Ma J."/>
        </authorList>
    </citation>
    <scope>NUCLEOTIDE SEQUENCE [LARGE SCALE GENOMIC DNA]</scope>
    <source>
        <strain evidence="5">CECT 7649</strain>
    </source>
</reference>
<evidence type="ECO:0000259" key="3">
    <source>
        <dbReference type="PROSITE" id="PS51186"/>
    </source>
</evidence>
<dbReference type="InterPro" id="IPR050832">
    <property type="entry name" value="Bact_Acetyltransf"/>
</dbReference>
<gene>
    <name evidence="4" type="ORF">ACFQSB_25245</name>
</gene>
<evidence type="ECO:0000256" key="1">
    <source>
        <dbReference type="ARBA" id="ARBA00022679"/>
    </source>
</evidence>
<sequence>MDEVSVRDMTVEDVPAVSAVRVTGWKTAYAGMIPREFLDLMTVEADSEYRRSAFRSDSPVQNLVAERDGTVVGWAALGPCRDEGCTALDGEIYALYALPDAIGTGIGRALMREVLARAHRAEFTTLRLWVLEANRRARRFYERAGFHADGGRSLWNIGLTSVPEVSYVRDLLGDSGARPAAG</sequence>
<dbReference type="PANTHER" id="PTHR43877">
    <property type="entry name" value="AMINOALKYLPHOSPHONATE N-ACETYLTRANSFERASE-RELATED-RELATED"/>
    <property type="match status" value="1"/>
</dbReference>
<evidence type="ECO:0000313" key="4">
    <source>
        <dbReference type="EMBL" id="MFC7385539.1"/>
    </source>
</evidence>
<evidence type="ECO:0000313" key="5">
    <source>
        <dbReference type="Proteomes" id="UP001596496"/>
    </source>
</evidence>
<proteinExistence type="predicted"/>
<dbReference type="InterPro" id="IPR000182">
    <property type="entry name" value="GNAT_dom"/>
</dbReference>
<comment type="caution">
    <text evidence="4">The sequence shown here is derived from an EMBL/GenBank/DDBJ whole genome shotgun (WGS) entry which is preliminary data.</text>
</comment>
<dbReference type="CDD" id="cd04301">
    <property type="entry name" value="NAT_SF"/>
    <property type="match status" value="1"/>
</dbReference>
<keyword evidence="5" id="KW-1185">Reference proteome</keyword>
<feature type="domain" description="N-acetyltransferase" evidence="3">
    <location>
        <begin position="4"/>
        <end position="172"/>
    </location>
</feature>
<keyword evidence="1 4" id="KW-0808">Transferase</keyword>
<protein>
    <submittedName>
        <fullName evidence="4">GNAT family N-acetyltransferase</fullName>
        <ecNumber evidence="4">2.3.-.-</ecNumber>
    </submittedName>
</protein>
<dbReference type="EMBL" id="JBHTCG010000019">
    <property type="protein sequence ID" value="MFC7385539.1"/>
    <property type="molecule type" value="Genomic_DNA"/>
</dbReference>